<evidence type="ECO:0000256" key="1">
    <source>
        <dbReference type="ARBA" id="ARBA00004141"/>
    </source>
</evidence>
<comment type="similarity">
    <text evidence="2">Belongs to the GtrA family.</text>
</comment>
<evidence type="ECO:0000259" key="7">
    <source>
        <dbReference type="Pfam" id="PF04138"/>
    </source>
</evidence>
<keyword evidence="9" id="KW-1185">Reference proteome</keyword>
<proteinExistence type="inferred from homology"/>
<reference evidence="8" key="1">
    <citation type="submission" date="2021-07" db="EMBL/GenBank/DDBJ databases">
        <title>Shewanella sp. YLB-07 whole genome sequence.</title>
        <authorList>
            <person name="Yu L."/>
        </authorList>
    </citation>
    <scope>NUCLEOTIDE SEQUENCE</scope>
    <source>
        <strain evidence="8">YLB-08</strain>
    </source>
</reference>
<keyword evidence="3 6" id="KW-0812">Transmembrane</keyword>
<sequence length="137" mass="15121">MSLKSKLMSLKEVTGLQFLLVGGGGFVIDMLAFLYLSQYLAWSVLVSRLIAFVIAVIFTWLGNRSFTFKHRPKMRKGRQLLLAGLVATVAAIVNLSVFYWVNSLGVDSPFWPALCLALGVLAGLIINWAGANRVVFR</sequence>
<feature type="transmembrane region" description="Helical" evidence="6">
    <location>
        <begin position="39"/>
        <end position="60"/>
    </location>
</feature>
<evidence type="ECO:0000256" key="6">
    <source>
        <dbReference type="SAM" id="Phobius"/>
    </source>
</evidence>
<evidence type="ECO:0000256" key="5">
    <source>
        <dbReference type="ARBA" id="ARBA00023136"/>
    </source>
</evidence>
<keyword evidence="4 6" id="KW-1133">Transmembrane helix</keyword>
<accession>A0ABX6VB79</accession>
<dbReference type="EMBL" id="CP045503">
    <property type="protein sequence ID" value="QPG59702.1"/>
    <property type="molecule type" value="Genomic_DNA"/>
</dbReference>
<feature type="transmembrane region" description="Helical" evidence="6">
    <location>
        <begin position="80"/>
        <end position="99"/>
    </location>
</feature>
<gene>
    <name evidence="8" type="ORF">FM038_021710</name>
</gene>
<evidence type="ECO:0000256" key="4">
    <source>
        <dbReference type="ARBA" id="ARBA00022989"/>
    </source>
</evidence>
<keyword evidence="5 6" id="KW-0472">Membrane</keyword>
<protein>
    <submittedName>
        <fullName evidence="8">GtrA family protein</fullName>
    </submittedName>
</protein>
<evidence type="ECO:0000256" key="3">
    <source>
        <dbReference type="ARBA" id="ARBA00022692"/>
    </source>
</evidence>
<dbReference type="Proteomes" id="UP000316416">
    <property type="component" value="Chromosome"/>
</dbReference>
<feature type="transmembrane region" description="Helical" evidence="6">
    <location>
        <begin position="111"/>
        <end position="131"/>
    </location>
</feature>
<dbReference type="Pfam" id="PF04138">
    <property type="entry name" value="GtrA_DPMS_TM"/>
    <property type="match status" value="1"/>
</dbReference>
<evidence type="ECO:0000313" key="9">
    <source>
        <dbReference type="Proteomes" id="UP000316416"/>
    </source>
</evidence>
<dbReference type="InterPro" id="IPR051401">
    <property type="entry name" value="GtrA_CellWall_Glycosyl"/>
</dbReference>
<dbReference type="InterPro" id="IPR007267">
    <property type="entry name" value="GtrA_DPMS_TM"/>
</dbReference>
<dbReference type="PANTHER" id="PTHR38459:SF1">
    <property type="entry name" value="PROPHAGE BACTOPRENOL-LINKED GLUCOSE TRANSLOCASE HOMOLOG"/>
    <property type="match status" value="1"/>
</dbReference>
<feature type="transmembrane region" description="Helical" evidence="6">
    <location>
        <begin position="12"/>
        <end position="33"/>
    </location>
</feature>
<feature type="domain" description="GtrA/DPMS transmembrane" evidence="7">
    <location>
        <begin position="17"/>
        <end position="136"/>
    </location>
</feature>
<organism evidence="8 9">
    <name type="scientific">Shewanella eurypsychrophilus</name>
    <dbReference type="NCBI Taxonomy" id="2593656"/>
    <lineage>
        <taxon>Bacteria</taxon>
        <taxon>Pseudomonadati</taxon>
        <taxon>Pseudomonadota</taxon>
        <taxon>Gammaproteobacteria</taxon>
        <taxon>Alteromonadales</taxon>
        <taxon>Shewanellaceae</taxon>
        <taxon>Shewanella</taxon>
    </lineage>
</organism>
<comment type="subcellular location">
    <subcellularLocation>
        <location evidence="1">Membrane</location>
        <topology evidence="1">Multi-pass membrane protein</topology>
    </subcellularLocation>
</comment>
<evidence type="ECO:0000313" key="8">
    <source>
        <dbReference type="EMBL" id="QPG59702.1"/>
    </source>
</evidence>
<dbReference type="PANTHER" id="PTHR38459">
    <property type="entry name" value="PROPHAGE BACTOPRENOL-LINKED GLUCOSE TRANSLOCASE HOMOLOG"/>
    <property type="match status" value="1"/>
</dbReference>
<evidence type="ECO:0000256" key="2">
    <source>
        <dbReference type="ARBA" id="ARBA00009399"/>
    </source>
</evidence>
<name>A0ABX6VB79_9GAMM</name>